<keyword evidence="2" id="KW-1185">Reference proteome</keyword>
<dbReference type="EMBL" id="MCFA01000154">
    <property type="protein sequence ID" value="ORY02731.1"/>
    <property type="molecule type" value="Genomic_DNA"/>
</dbReference>
<proteinExistence type="predicted"/>
<accession>A0A1Y1YXH5</accession>
<protein>
    <submittedName>
        <fullName evidence="1">Uncharacterized protein</fullName>
    </submittedName>
</protein>
<comment type="caution">
    <text evidence="1">The sequence shown here is derived from an EMBL/GenBank/DDBJ whole genome shotgun (WGS) entry which is preliminary data.</text>
</comment>
<reference evidence="1 2" key="1">
    <citation type="submission" date="2016-07" db="EMBL/GenBank/DDBJ databases">
        <title>Pervasive Adenine N6-methylation of Active Genes in Fungi.</title>
        <authorList>
            <consortium name="DOE Joint Genome Institute"/>
            <person name="Mondo S.J."/>
            <person name="Dannebaum R.O."/>
            <person name="Kuo R.C."/>
            <person name="Labutti K."/>
            <person name="Haridas S."/>
            <person name="Kuo A."/>
            <person name="Salamov A."/>
            <person name="Ahrendt S.R."/>
            <person name="Lipzen A."/>
            <person name="Sullivan W."/>
            <person name="Andreopoulos W.B."/>
            <person name="Clum A."/>
            <person name="Lindquist E."/>
            <person name="Daum C."/>
            <person name="Ramamoorthy G.K."/>
            <person name="Gryganskyi A."/>
            <person name="Culley D."/>
            <person name="Magnuson J.K."/>
            <person name="James T.Y."/>
            <person name="O'Malley M.A."/>
            <person name="Stajich J.E."/>
            <person name="Spatafora J.W."/>
            <person name="Visel A."/>
            <person name="Grigoriev I.V."/>
        </authorList>
    </citation>
    <scope>NUCLEOTIDE SEQUENCE [LARGE SCALE GENOMIC DNA]</scope>
    <source>
        <strain evidence="1 2">CBS 115471</strain>
    </source>
</reference>
<name>A0A1Y1YXH5_9PLEO</name>
<gene>
    <name evidence="1" type="ORF">BCR34DRAFT_591803</name>
</gene>
<evidence type="ECO:0000313" key="2">
    <source>
        <dbReference type="Proteomes" id="UP000193144"/>
    </source>
</evidence>
<dbReference type="AlphaFoldDB" id="A0A1Y1YXH5"/>
<dbReference type="Proteomes" id="UP000193144">
    <property type="component" value="Unassembled WGS sequence"/>
</dbReference>
<evidence type="ECO:0000313" key="1">
    <source>
        <dbReference type="EMBL" id="ORY02731.1"/>
    </source>
</evidence>
<organism evidence="1 2">
    <name type="scientific">Clohesyomyces aquaticus</name>
    <dbReference type="NCBI Taxonomy" id="1231657"/>
    <lineage>
        <taxon>Eukaryota</taxon>
        <taxon>Fungi</taxon>
        <taxon>Dikarya</taxon>
        <taxon>Ascomycota</taxon>
        <taxon>Pezizomycotina</taxon>
        <taxon>Dothideomycetes</taxon>
        <taxon>Pleosporomycetidae</taxon>
        <taxon>Pleosporales</taxon>
        <taxon>Lindgomycetaceae</taxon>
        <taxon>Clohesyomyces</taxon>
    </lineage>
</organism>
<sequence length="183" mass="19304">MFPHQTYRAVTLPSDKRPELDDISGVGNPVDHFTALGSSRPAQNGYAQGSVGRTMAKCINIMVLQTDEPPLLSPDFQIKSGKRKVIVKGHRNAANTTCALTVIIVLFQLVPSAGLGLSKSLPRSRAVASPIQNTIKSGKGHSNQAIGTALVADAIRASMPGVCFASDKPYVAKIIDVAFPPAS</sequence>